<evidence type="ECO:0000313" key="3">
    <source>
        <dbReference type="Proteomes" id="UP000602510"/>
    </source>
</evidence>
<accession>A0A833X2M2</accession>
<keyword evidence="3" id="KW-1185">Reference proteome</keyword>
<protein>
    <submittedName>
        <fullName evidence="2">Uncharacterized protein</fullName>
    </submittedName>
</protein>
<sequence>MSAEDATCASSPQRQQQSYQHRRLTWSSRETTAASNHRVNAYEKKDPDIETELFEHLTIKATDFGGDTESRLYQLLVKQDKVNGQAIKVSLDRGADHNAIRQGFATEVARRKKAVAERFDDKPWLSRFNPVINWCTHKSWRKVKPPATRNATRMICAG</sequence>
<reference evidence="2" key="1">
    <citation type="submission" date="2020-04" db="EMBL/GenBank/DDBJ databases">
        <title>Hybrid Assembly of Korean Phytophthora infestans isolates.</title>
        <authorList>
            <person name="Prokchorchik M."/>
            <person name="Lee Y."/>
            <person name="Seo J."/>
            <person name="Cho J.-H."/>
            <person name="Park Y.-E."/>
            <person name="Jang D.-C."/>
            <person name="Im J.-S."/>
            <person name="Choi J.-G."/>
            <person name="Park H.-J."/>
            <person name="Lee G.-B."/>
            <person name="Lee Y.-G."/>
            <person name="Hong S.-Y."/>
            <person name="Cho K."/>
            <person name="Sohn K.H."/>
        </authorList>
    </citation>
    <scope>NUCLEOTIDE SEQUENCE</scope>
    <source>
        <strain evidence="2">KR_1_A1</strain>
    </source>
</reference>
<name>A0A833X2M2_PHYIN</name>
<gene>
    <name evidence="2" type="ORF">GN244_ATG00694</name>
</gene>
<comment type="caution">
    <text evidence="2">The sequence shown here is derived from an EMBL/GenBank/DDBJ whole genome shotgun (WGS) entry which is preliminary data.</text>
</comment>
<dbReference type="AlphaFoldDB" id="A0A833X2M2"/>
<dbReference type="EMBL" id="WSZM01000011">
    <property type="protein sequence ID" value="KAF4046866.1"/>
    <property type="molecule type" value="Genomic_DNA"/>
</dbReference>
<feature type="compositionally biased region" description="Polar residues" evidence="1">
    <location>
        <begin position="8"/>
        <end position="32"/>
    </location>
</feature>
<feature type="region of interest" description="Disordered" evidence="1">
    <location>
        <begin position="1"/>
        <end position="32"/>
    </location>
</feature>
<evidence type="ECO:0000313" key="2">
    <source>
        <dbReference type="EMBL" id="KAF4046866.1"/>
    </source>
</evidence>
<proteinExistence type="predicted"/>
<evidence type="ECO:0000256" key="1">
    <source>
        <dbReference type="SAM" id="MobiDB-lite"/>
    </source>
</evidence>
<organism evidence="2 3">
    <name type="scientific">Phytophthora infestans</name>
    <name type="common">Potato late blight agent</name>
    <name type="synonym">Botrytis infestans</name>
    <dbReference type="NCBI Taxonomy" id="4787"/>
    <lineage>
        <taxon>Eukaryota</taxon>
        <taxon>Sar</taxon>
        <taxon>Stramenopiles</taxon>
        <taxon>Oomycota</taxon>
        <taxon>Peronosporomycetes</taxon>
        <taxon>Peronosporales</taxon>
        <taxon>Peronosporaceae</taxon>
        <taxon>Phytophthora</taxon>
    </lineage>
</organism>
<dbReference type="Proteomes" id="UP000602510">
    <property type="component" value="Unassembled WGS sequence"/>
</dbReference>